<dbReference type="EMBL" id="QNRL01000007">
    <property type="protein sequence ID" value="RBP09412.1"/>
    <property type="molecule type" value="Genomic_DNA"/>
</dbReference>
<dbReference type="Pfam" id="PF00535">
    <property type="entry name" value="Glycos_transf_2"/>
    <property type="match status" value="1"/>
</dbReference>
<dbReference type="GO" id="GO:0016740">
    <property type="term" value="F:transferase activity"/>
    <property type="evidence" value="ECO:0007669"/>
    <property type="project" value="UniProtKB-KW"/>
</dbReference>
<dbReference type="Proteomes" id="UP000253201">
    <property type="component" value="Unassembled WGS sequence"/>
</dbReference>
<dbReference type="InterPro" id="IPR001173">
    <property type="entry name" value="Glyco_trans_2-like"/>
</dbReference>
<keyword evidence="3" id="KW-1185">Reference proteome</keyword>
<sequence length="893" mass="102034">MCRRAVAFSVFAAYVKGNVRADALTPALSHREREKTRADSNTMLDRSPRPFGERVRVRGISAHIHHIHPLTYPNTMPTPTIIKTLTTHREKPFVSVVTPTWNRSAFLPYLLYMYRYQDYPADRRELVILDDSPQSHQHIIDRLTNGTPEAFNIRYIHHPEKLPLGKKRNMLNELATGEYILCMDDDDYYPADKISYTITMMQKHRALISGSDQIPIWYSHINRIFQSRSFGPHNILNGTFCYHRNYLKKHRYDDDCNLGEEKSFTHNFSVNPLQLPGERTILCILHSHNTFDKDFILSASTPVNTALTDIVSDPLLRNAYLSLHNATHHQAINHQALDQIVLVNLDKRPDRLQQIRDELARLHIPPEKITRLAACEDENGQRGRLQSHLQALRLAQQHGWQNYLLLEDDAVILKQEKHIQVLNTLLASLAKIPWQVMILGGEITQGTMLKSLPGVVHAQDCRKVCAYLVNRRYYSQLAQQMRKDDESLEACWQPLLRADKWLACYPSLCYQRPGFSDIEGKKTDNISHYFNKLPVATRPSALPIADTIGFFMETSFHYALYRPIITALQAQGQSCTLVINDRAFKPFLDEMLETLKSIDDPQLKGMRLSEMQAHGQRVKCLVSPYHTPALNGLSPVNVRAMYGLAKETWNHADWNGFYQRILCYSHYSQRALAHFGSAKVVGNPRFDAWHNATFDRALPENIKLDERKPTVLYAPTFGALSSLPHWAEKLGRLNGDVNLICKLHHGTCSRPEEAASLTLARRHLKQRTNSAQHTLALLDKADYVLTDNSGFIFDALHADKRVILLDFPGMNDLLDGEKSYSTPESADQQIREILPVAHDMAELRYLLSEAFDWGALQARLAEIRHHYCDAFMDGKAGERAAMVIVEALVGRKP</sequence>
<protein>
    <submittedName>
        <fullName evidence="2">Glycosyl transferase family 2</fullName>
    </submittedName>
</protein>
<dbReference type="Gene3D" id="3.40.50.12580">
    <property type="match status" value="1"/>
</dbReference>
<feature type="domain" description="Glycosyltransferase 2-like" evidence="1">
    <location>
        <begin position="95"/>
        <end position="209"/>
    </location>
</feature>
<dbReference type="SUPFAM" id="SSF53448">
    <property type="entry name" value="Nucleotide-diphospho-sugar transferases"/>
    <property type="match status" value="1"/>
</dbReference>
<name>A0ABX9FSL8_9ENTR</name>
<dbReference type="Gene3D" id="3.90.550.10">
    <property type="entry name" value="Spore Coat Polysaccharide Biosynthesis Protein SpsA, Chain A"/>
    <property type="match status" value="1"/>
</dbReference>
<accession>A0ABX9FSL8</accession>
<gene>
    <name evidence="2" type="ORF">DFQ50_107128</name>
</gene>
<reference evidence="2 3" key="1">
    <citation type="submission" date="2018-06" db="EMBL/GenBank/DDBJ databases">
        <title>Genomic Encyclopedia of Type Strains, Phase IV (KMG-IV): sequencing the most valuable type-strain genomes for metagenomic binning, comparative biology and taxonomic classification.</title>
        <authorList>
            <person name="Goeker M."/>
        </authorList>
    </citation>
    <scope>NUCLEOTIDE SEQUENCE [LARGE SCALE GENOMIC DNA]</scope>
    <source>
        <strain evidence="2 3">DSM 27453</strain>
    </source>
</reference>
<organism evidence="2 3">
    <name type="scientific">Pseudocitrobacter faecalis</name>
    <dbReference type="NCBI Taxonomy" id="1398493"/>
    <lineage>
        <taxon>Bacteria</taxon>
        <taxon>Pseudomonadati</taxon>
        <taxon>Pseudomonadota</taxon>
        <taxon>Gammaproteobacteria</taxon>
        <taxon>Enterobacterales</taxon>
        <taxon>Enterobacteriaceae</taxon>
        <taxon>Pseudocitrobacter</taxon>
    </lineage>
</organism>
<evidence type="ECO:0000313" key="2">
    <source>
        <dbReference type="EMBL" id="RBP09412.1"/>
    </source>
</evidence>
<dbReference type="PANTHER" id="PTHR22916:SF3">
    <property type="entry name" value="UDP-GLCNAC:BETAGAL BETA-1,3-N-ACETYLGLUCOSAMINYLTRANSFERASE-LIKE PROTEIN 1"/>
    <property type="match status" value="1"/>
</dbReference>
<evidence type="ECO:0000313" key="3">
    <source>
        <dbReference type="Proteomes" id="UP000253201"/>
    </source>
</evidence>
<proteinExistence type="predicted"/>
<dbReference type="CDD" id="cd00761">
    <property type="entry name" value="Glyco_tranf_GTA_type"/>
    <property type="match status" value="1"/>
</dbReference>
<dbReference type="PANTHER" id="PTHR22916">
    <property type="entry name" value="GLYCOSYLTRANSFERASE"/>
    <property type="match status" value="1"/>
</dbReference>
<comment type="caution">
    <text evidence="2">The sequence shown here is derived from an EMBL/GenBank/DDBJ whole genome shotgun (WGS) entry which is preliminary data.</text>
</comment>
<dbReference type="InterPro" id="IPR043148">
    <property type="entry name" value="TagF_C"/>
</dbReference>
<evidence type="ECO:0000259" key="1">
    <source>
        <dbReference type="Pfam" id="PF00535"/>
    </source>
</evidence>
<dbReference type="InterPro" id="IPR029044">
    <property type="entry name" value="Nucleotide-diphossugar_trans"/>
</dbReference>
<dbReference type="SUPFAM" id="SSF53756">
    <property type="entry name" value="UDP-Glycosyltransferase/glycogen phosphorylase"/>
    <property type="match status" value="1"/>
</dbReference>
<keyword evidence="2" id="KW-0808">Transferase</keyword>